<dbReference type="InterPro" id="IPR000281">
    <property type="entry name" value="HTH_RpiR"/>
</dbReference>
<evidence type="ECO:0000259" key="1">
    <source>
        <dbReference type="PROSITE" id="PS51071"/>
    </source>
</evidence>
<dbReference type="PANTHER" id="PTHR30514:SF18">
    <property type="entry name" value="RPIR-FAMILY TRANSCRIPTIONAL REGULATOR"/>
    <property type="match status" value="1"/>
</dbReference>
<organism evidence="2 3">
    <name type="scientific">Rubrobacter xylanophilus (strain DSM 9941 / JCM 11954 / NBRC 16129 / PRD-1)</name>
    <dbReference type="NCBI Taxonomy" id="266117"/>
    <lineage>
        <taxon>Bacteria</taxon>
        <taxon>Bacillati</taxon>
        <taxon>Actinomycetota</taxon>
        <taxon>Rubrobacteria</taxon>
        <taxon>Rubrobacterales</taxon>
        <taxon>Rubrobacteraceae</taxon>
        <taxon>Rubrobacter</taxon>
    </lineage>
</organism>
<accession>Q1AYI2</accession>
<dbReference type="PROSITE" id="PS51071">
    <property type="entry name" value="HTH_RPIR"/>
    <property type="match status" value="1"/>
</dbReference>
<name>Q1AYI2_RUBXD</name>
<dbReference type="Pfam" id="PF01418">
    <property type="entry name" value="HTH_6"/>
    <property type="match status" value="1"/>
</dbReference>
<dbReference type="InterPro" id="IPR009057">
    <property type="entry name" value="Homeodomain-like_sf"/>
</dbReference>
<feature type="domain" description="HTH rpiR-type" evidence="1">
    <location>
        <begin position="18"/>
        <end position="94"/>
    </location>
</feature>
<dbReference type="GO" id="GO:0003677">
    <property type="term" value="F:DNA binding"/>
    <property type="evidence" value="ECO:0007669"/>
    <property type="project" value="InterPro"/>
</dbReference>
<reference evidence="2 3" key="1">
    <citation type="submission" date="2006-06" db="EMBL/GenBank/DDBJ databases">
        <title>Complete sequence of Rubrobacter xylanophilus DSM 9941.</title>
        <authorList>
            <consortium name="US DOE Joint Genome Institute"/>
            <person name="Copeland A."/>
            <person name="Lucas S."/>
            <person name="Lapidus A."/>
            <person name="Barry K."/>
            <person name="Detter J.C."/>
            <person name="Glavina del Rio T."/>
            <person name="Hammon N."/>
            <person name="Israni S."/>
            <person name="Dalin E."/>
            <person name="Tice H."/>
            <person name="Pitluck S."/>
            <person name="Munk A.C."/>
            <person name="Brettin T."/>
            <person name="Bruce D."/>
            <person name="Han C."/>
            <person name="Tapia R."/>
            <person name="Gilna P."/>
            <person name="Schmutz J."/>
            <person name="Larimer F."/>
            <person name="Land M."/>
            <person name="Hauser L."/>
            <person name="Kyrpides N."/>
            <person name="Lykidis A."/>
            <person name="da Costa M.S."/>
            <person name="Rainey F.A."/>
            <person name="Empadinhas N."/>
            <person name="Jolivet E."/>
            <person name="Battista J.R."/>
            <person name="Richardson P."/>
        </authorList>
    </citation>
    <scope>NUCLEOTIDE SEQUENCE [LARGE SCALE GENOMIC DNA]</scope>
    <source>
        <strain evidence="3">DSM 9941 / NBRC 16129 / PRD-1</strain>
    </source>
</reference>
<dbReference type="InterPro" id="IPR047640">
    <property type="entry name" value="RpiR-like"/>
</dbReference>
<evidence type="ECO:0000313" key="3">
    <source>
        <dbReference type="Proteomes" id="UP000006637"/>
    </source>
</evidence>
<dbReference type="RefSeq" id="WP_011563564.1">
    <property type="nucleotide sequence ID" value="NC_008148.1"/>
</dbReference>
<dbReference type="Proteomes" id="UP000006637">
    <property type="component" value="Chromosome"/>
</dbReference>
<dbReference type="Gene3D" id="1.10.10.10">
    <property type="entry name" value="Winged helix-like DNA-binding domain superfamily/Winged helix DNA-binding domain"/>
    <property type="match status" value="1"/>
</dbReference>
<dbReference type="eggNOG" id="COG1737">
    <property type="taxonomic scope" value="Bacteria"/>
</dbReference>
<dbReference type="OrthoDB" id="4293777at2"/>
<dbReference type="EMBL" id="CP000386">
    <property type="protein sequence ID" value="ABG03546.1"/>
    <property type="molecule type" value="Genomic_DNA"/>
</dbReference>
<dbReference type="PANTHER" id="PTHR30514">
    <property type="entry name" value="GLUCOKINASE"/>
    <property type="match status" value="1"/>
</dbReference>
<dbReference type="KEGG" id="rxy:Rxyl_0574"/>
<dbReference type="GO" id="GO:0097367">
    <property type="term" value="F:carbohydrate derivative binding"/>
    <property type="evidence" value="ECO:0007669"/>
    <property type="project" value="InterPro"/>
</dbReference>
<dbReference type="InterPro" id="IPR046348">
    <property type="entry name" value="SIS_dom_sf"/>
</dbReference>
<proteinExistence type="predicted"/>
<dbReference type="Gene3D" id="3.40.50.10490">
    <property type="entry name" value="Glucose-6-phosphate isomerase like protein, domain 1"/>
    <property type="match status" value="1"/>
</dbReference>
<protein>
    <submittedName>
        <fullName evidence="2">Transcriptional regulator, RpiR family</fullName>
    </submittedName>
</protein>
<sequence>MAEREDGERRAGVADGRVRALLQRLFDGSRLSPTQRRLARYVMDHPDEALFLSSVELARRVGVSQPSVTRLAVAMGYGGYGELQRELRAVALEGGGGGAGSEAPNKFQGAVRAEIENLRALERSLEDTGAVEELGRELAASEPLCVLGLRVSAPLAGYFGYFAKKIHPDVRVLTEGGSAAFDALAQARAAGGAWVLCFLLPRHPRETLQAMSYARSLGLRVATVADRETGWIRELSDAVLPAEVGTRLVFDSQAAAMVLAGVLLEALSDAAPKRAQERLEEFEQRAARLGFFETG</sequence>
<dbReference type="HOGENOM" id="CLU_055769_1_1_11"/>
<dbReference type="SUPFAM" id="SSF53697">
    <property type="entry name" value="SIS domain"/>
    <property type="match status" value="1"/>
</dbReference>
<gene>
    <name evidence="2" type="ordered locus">Rxyl_0574</name>
</gene>
<evidence type="ECO:0000313" key="2">
    <source>
        <dbReference type="EMBL" id="ABG03546.1"/>
    </source>
</evidence>
<dbReference type="STRING" id="266117.Rxyl_0574"/>
<dbReference type="SUPFAM" id="SSF46689">
    <property type="entry name" value="Homeodomain-like"/>
    <property type="match status" value="1"/>
</dbReference>
<dbReference type="GO" id="GO:0003700">
    <property type="term" value="F:DNA-binding transcription factor activity"/>
    <property type="evidence" value="ECO:0007669"/>
    <property type="project" value="InterPro"/>
</dbReference>
<dbReference type="AlphaFoldDB" id="Q1AYI2"/>
<dbReference type="GO" id="GO:1901135">
    <property type="term" value="P:carbohydrate derivative metabolic process"/>
    <property type="evidence" value="ECO:0007669"/>
    <property type="project" value="InterPro"/>
</dbReference>
<dbReference type="InterPro" id="IPR036388">
    <property type="entry name" value="WH-like_DNA-bd_sf"/>
</dbReference>
<dbReference type="PhylomeDB" id="Q1AYI2"/>
<keyword evidence="3" id="KW-1185">Reference proteome</keyword>